<name>A0A4Q1KEZ3_9SPHN</name>
<dbReference type="EMBL" id="SBKP01000010">
    <property type="protein sequence ID" value="RXR28233.1"/>
    <property type="molecule type" value="Genomic_DNA"/>
</dbReference>
<protein>
    <recommendedName>
        <fullName evidence="1">Chemoreceptor zinc-binding domain-containing protein</fullName>
    </recommendedName>
</protein>
<organism evidence="2 3">
    <name type="scientific">Sphingobium fluviale</name>
    <dbReference type="NCBI Taxonomy" id="2506423"/>
    <lineage>
        <taxon>Bacteria</taxon>
        <taxon>Pseudomonadati</taxon>
        <taxon>Pseudomonadota</taxon>
        <taxon>Alphaproteobacteria</taxon>
        <taxon>Sphingomonadales</taxon>
        <taxon>Sphingomonadaceae</taxon>
        <taxon>Sphingobium</taxon>
    </lineage>
</organism>
<dbReference type="Gene3D" id="1.20.120.30">
    <property type="entry name" value="Aspartate receptor, ligand-binding domain"/>
    <property type="match status" value="1"/>
</dbReference>
<gene>
    <name evidence="2" type="ORF">EQG66_10775</name>
</gene>
<evidence type="ECO:0000313" key="3">
    <source>
        <dbReference type="Proteomes" id="UP000290958"/>
    </source>
</evidence>
<dbReference type="Pfam" id="PF13682">
    <property type="entry name" value="CZB"/>
    <property type="match status" value="1"/>
</dbReference>
<proteinExistence type="predicted"/>
<dbReference type="AlphaFoldDB" id="A0A4Q1KEZ3"/>
<dbReference type="InterPro" id="IPR025991">
    <property type="entry name" value="Chemoreceptor_zinc-bind_dom"/>
</dbReference>
<comment type="caution">
    <text evidence="2">The sequence shown here is derived from an EMBL/GenBank/DDBJ whole genome shotgun (WGS) entry which is preliminary data.</text>
</comment>
<accession>A0A4Q1KEZ3</accession>
<reference evidence="3" key="1">
    <citation type="submission" date="2019-01" db="EMBL/GenBank/DDBJ databases">
        <title>Cytophagaceae bacterium strain CAR-16.</title>
        <authorList>
            <person name="Chen W.-M."/>
        </authorList>
    </citation>
    <scope>NUCLEOTIDE SEQUENCE [LARGE SCALE GENOMIC DNA]</scope>
    <source>
        <strain evidence="3">CHR27</strain>
    </source>
</reference>
<keyword evidence="3" id="KW-1185">Reference proteome</keyword>
<feature type="domain" description="Chemoreceptor zinc-binding" evidence="1">
    <location>
        <begin position="30"/>
        <end position="97"/>
    </location>
</feature>
<dbReference type="Proteomes" id="UP000290958">
    <property type="component" value="Unassembled WGS sequence"/>
</dbReference>
<evidence type="ECO:0000259" key="1">
    <source>
        <dbReference type="Pfam" id="PF13682"/>
    </source>
</evidence>
<evidence type="ECO:0000313" key="2">
    <source>
        <dbReference type="EMBL" id="RXR28233.1"/>
    </source>
</evidence>
<sequence length="136" mass="15244">MGLSHKQVAKGRDVSNVEMVEQINNAIGAHGSWKLKLRVAMSSGSSEIDPDRACRDDKCPFGRWIHGDAIDPVTKQGKPYQVVRRLHAEFHQTAANVLRHAISARRTEAEQLFTGEFAERSEKLVRALAKWKGELL</sequence>
<dbReference type="OrthoDB" id="7508312at2"/>